<sequence length="150" mass="16895">MLHAKDHQKRSTTVIDKQVQYGVIRKVALHWVLFMICNTFALFMWVSLFEQPGTGWRETMVECVRRFLPFFVVSIALVPAFVLDTLKLTNRFAGPISRLKTEIANAAAGRPVEPLKFRTGDFWGEIAESFNTMAARVGLNADSSSQKSGN</sequence>
<proteinExistence type="predicted"/>
<keyword evidence="1" id="KW-0812">Transmembrane</keyword>
<organism evidence="3 4">
    <name type="scientific">Neorhodopirellula pilleata</name>
    <dbReference type="NCBI Taxonomy" id="2714738"/>
    <lineage>
        <taxon>Bacteria</taxon>
        <taxon>Pseudomonadati</taxon>
        <taxon>Planctomycetota</taxon>
        <taxon>Planctomycetia</taxon>
        <taxon>Pirellulales</taxon>
        <taxon>Pirellulaceae</taxon>
        <taxon>Neorhodopirellula</taxon>
    </lineage>
</organism>
<evidence type="ECO:0000256" key="1">
    <source>
        <dbReference type="SAM" id="Phobius"/>
    </source>
</evidence>
<feature type="domain" description="HAMP" evidence="2">
    <location>
        <begin position="90"/>
        <end position="142"/>
    </location>
</feature>
<dbReference type="InterPro" id="IPR003660">
    <property type="entry name" value="HAMP_dom"/>
</dbReference>
<dbReference type="GO" id="GO:0007165">
    <property type="term" value="P:signal transduction"/>
    <property type="evidence" value="ECO:0007669"/>
    <property type="project" value="InterPro"/>
</dbReference>
<dbReference type="RefSeq" id="WP_146578042.1">
    <property type="nucleotide sequence ID" value="NZ_SJPM01000004.1"/>
</dbReference>
<comment type="caution">
    <text evidence="3">The sequence shown here is derived from an EMBL/GenBank/DDBJ whole genome shotgun (WGS) entry which is preliminary data.</text>
</comment>
<name>A0A5C6ADI6_9BACT</name>
<evidence type="ECO:0000313" key="4">
    <source>
        <dbReference type="Proteomes" id="UP000316213"/>
    </source>
</evidence>
<dbReference type="Proteomes" id="UP000316213">
    <property type="component" value="Unassembled WGS sequence"/>
</dbReference>
<reference evidence="3 4" key="1">
    <citation type="submission" date="2019-02" db="EMBL/GenBank/DDBJ databases">
        <title>Deep-cultivation of Planctomycetes and their phenomic and genomic characterization uncovers novel biology.</title>
        <authorList>
            <person name="Wiegand S."/>
            <person name="Jogler M."/>
            <person name="Boedeker C."/>
            <person name="Pinto D."/>
            <person name="Vollmers J."/>
            <person name="Rivas-Marin E."/>
            <person name="Kohn T."/>
            <person name="Peeters S.H."/>
            <person name="Heuer A."/>
            <person name="Rast P."/>
            <person name="Oberbeckmann S."/>
            <person name="Bunk B."/>
            <person name="Jeske O."/>
            <person name="Meyerdierks A."/>
            <person name="Storesund J.E."/>
            <person name="Kallscheuer N."/>
            <person name="Luecker S."/>
            <person name="Lage O.M."/>
            <person name="Pohl T."/>
            <person name="Merkel B.J."/>
            <person name="Hornburger P."/>
            <person name="Mueller R.-W."/>
            <person name="Bruemmer F."/>
            <person name="Labrenz M."/>
            <person name="Spormann A.M."/>
            <person name="Op Den Camp H."/>
            <person name="Overmann J."/>
            <person name="Amann R."/>
            <person name="Jetten M.S.M."/>
            <person name="Mascher T."/>
            <person name="Medema M.H."/>
            <person name="Devos D.P."/>
            <person name="Kaster A.-K."/>
            <person name="Ovreas L."/>
            <person name="Rohde M."/>
            <person name="Galperin M.Y."/>
            <person name="Jogler C."/>
        </authorList>
    </citation>
    <scope>NUCLEOTIDE SEQUENCE [LARGE SCALE GENOMIC DNA]</scope>
    <source>
        <strain evidence="3 4">Pla100</strain>
    </source>
</reference>
<gene>
    <name evidence="3" type="ORF">Pla100_26200</name>
</gene>
<feature type="transmembrane region" description="Helical" evidence="1">
    <location>
        <begin position="27"/>
        <end position="47"/>
    </location>
</feature>
<dbReference type="PROSITE" id="PS50885">
    <property type="entry name" value="HAMP"/>
    <property type="match status" value="1"/>
</dbReference>
<keyword evidence="1" id="KW-1133">Transmembrane helix</keyword>
<dbReference type="AlphaFoldDB" id="A0A5C6ADI6"/>
<protein>
    <recommendedName>
        <fullName evidence="2">HAMP domain-containing protein</fullName>
    </recommendedName>
</protein>
<dbReference type="OrthoDB" id="270597at2"/>
<accession>A0A5C6ADI6</accession>
<keyword evidence="1" id="KW-0472">Membrane</keyword>
<evidence type="ECO:0000313" key="3">
    <source>
        <dbReference type="EMBL" id="TWT97466.1"/>
    </source>
</evidence>
<keyword evidence="4" id="KW-1185">Reference proteome</keyword>
<dbReference type="CDD" id="cd06225">
    <property type="entry name" value="HAMP"/>
    <property type="match status" value="1"/>
</dbReference>
<dbReference type="GO" id="GO:0016020">
    <property type="term" value="C:membrane"/>
    <property type="evidence" value="ECO:0007669"/>
    <property type="project" value="InterPro"/>
</dbReference>
<evidence type="ECO:0000259" key="2">
    <source>
        <dbReference type="PROSITE" id="PS50885"/>
    </source>
</evidence>
<feature type="transmembrane region" description="Helical" evidence="1">
    <location>
        <begin position="67"/>
        <end position="86"/>
    </location>
</feature>
<dbReference type="EMBL" id="SJPM01000004">
    <property type="protein sequence ID" value="TWT97466.1"/>
    <property type="molecule type" value="Genomic_DNA"/>
</dbReference>